<evidence type="ECO:0000313" key="6">
    <source>
        <dbReference type="EMBL" id="KAL3516591.1"/>
    </source>
</evidence>
<dbReference type="InterPro" id="IPR001487">
    <property type="entry name" value="Bromodomain"/>
</dbReference>
<feature type="domain" description="Myb-like" evidence="5">
    <location>
        <begin position="18"/>
        <end position="79"/>
    </location>
</feature>
<evidence type="ECO:0000259" key="5">
    <source>
        <dbReference type="PROSITE" id="PS50090"/>
    </source>
</evidence>
<accession>A0ABD2ZAU8</accession>
<feature type="region of interest" description="Disordered" evidence="3">
    <location>
        <begin position="517"/>
        <end position="719"/>
    </location>
</feature>
<feature type="region of interest" description="Disordered" evidence="3">
    <location>
        <begin position="447"/>
        <end position="500"/>
    </location>
</feature>
<dbReference type="EMBL" id="JBJUIK010000010">
    <property type="protein sequence ID" value="KAL3516591.1"/>
    <property type="molecule type" value="Genomic_DNA"/>
</dbReference>
<feature type="compositionally biased region" description="Acidic residues" evidence="3">
    <location>
        <begin position="113"/>
        <end position="122"/>
    </location>
</feature>
<dbReference type="SMART" id="SM00717">
    <property type="entry name" value="SANT"/>
    <property type="match status" value="1"/>
</dbReference>
<dbReference type="PANTHER" id="PTHR37888:SF11">
    <property type="entry name" value="DNA-BINDING BROMODOMAIN-CONTAINING PROTEIN"/>
    <property type="match status" value="1"/>
</dbReference>
<feature type="region of interest" description="Disordered" evidence="3">
    <location>
        <begin position="171"/>
        <end position="324"/>
    </location>
</feature>
<feature type="compositionally biased region" description="Basic and acidic residues" evidence="3">
    <location>
        <begin position="271"/>
        <end position="298"/>
    </location>
</feature>
<evidence type="ECO:0000259" key="4">
    <source>
        <dbReference type="PROSITE" id="PS50014"/>
    </source>
</evidence>
<evidence type="ECO:0000256" key="1">
    <source>
        <dbReference type="ARBA" id="ARBA00023117"/>
    </source>
</evidence>
<evidence type="ECO:0008006" key="8">
    <source>
        <dbReference type="Google" id="ProtNLM"/>
    </source>
</evidence>
<feature type="region of interest" description="Disordered" evidence="3">
    <location>
        <begin position="82"/>
        <end position="134"/>
    </location>
</feature>
<dbReference type="InterPro" id="IPR001005">
    <property type="entry name" value="SANT/Myb"/>
</dbReference>
<name>A0ABD2ZAU8_9GENT</name>
<dbReference type="PROSITE" id="PS50090">
    <property type="entry name" value="MYB_LIKE"/>
    <property type="match status" value="1"/>
</dbReference>
<dbReference type="Proteomes" id="UP001630127">
    <property type="component" value="Unassembled WGS sequence"/>
</dbReference>
<feature type="compositionally biased region" description="Basic and acidic residues" evidence="3">
    <location>
        <begin position="187"/>
        <end position="208"/>
    </location>
</feature>
<dbReference type="CDD" id="cd00167">
    <property type="entry name" value="SANT"/>
    <property type="match status" value="1"/>
</dbReference>
<dbReference type="CDD" id="cd04369">
    <property type="entry name" value="Bromodomain"/>
    <property type="match status" value="1"/>
</dbReference>
<evidence type="ECO:0000256" key="2">
    <source>
        <dbReference type="PROSITE-ProRule" id="PRU00035"/>
    </source>
</evidence>
<dbReference type="Pfam" id="PF00439">
    <property type="entry name" value="Bromodomain"/>
    <property type="match status" value="1"/>
</dbReference>
<keyword evidence="1 2" id="KW-0103">Bromodomain</keyword>
<dbReference type="Gene3D" id="1.20.920.10">
    <property type="entry name" value="Bromodomain-like"/>
    <property type="match status" value="1"/>
</dbReference>
<gene>
    <name evidence="6" type="ORF">ACH5RR_023493</name>
</gene>
<dbReference type="InterPro" id="IPR036427">
    <property type="entry name" value="Bromodomain-like_sf"/>
</dbReference>
<feature type="compositionally biased region" description="Polar residues" evidence="3">
    <location>
        <begin position="226"/>
        <end position="235"/>
    </location>
</feature>
<dbReference type="InterPro" id="IPR009057">
    <property type="entry name" value="Homeodomain-like_sf"/>
</dbReference>
<feature type="compositionally biased region" description="Low complexity" evidence="3">
    <location>
        <begin position="562"/>
        <end position="579"/>
    </location>
</feature>
<dbReference type="SUPFAM" id="SSF46689">
    <property type="entry name" value="Homeodomain-like"/>
    <property type="match status" value="1"/>
</dbReference>
<dbReference type="Gene3D" id="1.10.10.60">
    <property type="entry name" value="Homeodomain-like"/>
    <property type="match status" value="1"/>
</dbReference>
<dbReference type="PROSITE" id="PS50014">
    <property type="entry name" value="BROMODOMAIN_2"/>
    <property type="match status" value="1"/>
</dbReference>
<feature type="compositionally biased region" description="Basic and acidic residues" evidence="3">
    <location>
        <begin position="580"/>
        <end position="598"/>
    </location>
</feature>
<protein>
    <recommendedName>
        <fullName evidence="8">DNA-binding bromodomain-containing protein</fullName>
    </recommendedName>
</protein>
<feature type="domain" description="Bromo" evidence="4">
    <location>
        <begin position="360"/>
        <end position="431"/>
    </location>
</feature>
<feature type="compositionally biased region" description="Basic and acidic residues" evidence="3">
    <location>
        <begin position="528"/>
        <end position="537"/>
    </location>
</feature>
<proteinExistence type="predicted"/>
<evidence type="ECO:0000256" key="3">
    <source>
        <dbReference type="SAM" id="MobiDB-lite"/>
    </source>
</evidence>
<dbReference type="SUPFAM" id="SSF47370">
    <property type="entry name" value="Bromodomain"/>
    <property type="match status" value="1"/>
</dbReference>
<feature type="compositionally biased region" description="Low complexity" evidence="3">
    <location>
        <begin position="599"/>
        <end position="610"/>
    </location>
</feature>
<dbReference type="Pfam" id="PF00249">
    <property type="entry name" value="Myb_DNA-binding"/>
    <property type="match status" value="1"/>
</dbReference>
<reference evidence="6 7" key="1">
    <citation type="submission" date="2024-11" db="EMBL/GenBank/DDBJ databases">
        <title>A near-complete genome assembly of Cinchona calisaya.</title>
        <authorList>
            <person name="Lian D.C."/>
            <person name="Zhao X.W."/>
            <person name="Wei L."/>
        </authorList>
    </citation>
    <scope>NUCLEOTIDE SEQUENCE [LARGE SCALE GENOMIC DNA]</scope>
    <source>
        <tissue evidence="6">Nenye</tissue>
    </source>
</reference>
<feature type="compositionally biased region" description="Low complexity" evidence="3">
    <location>
        <begin position="491"/>
        <end position="500"/>
    </location>
</feature>
<keyword evidence="7" id="KW-1185">Reference proteome</keyword>
<sequence length="719" mass="78676">MYVNIIWVKINIMSNAADVDTKELTWSTWEELLLAFAVKRHGLKDWDTVAMELQNRSRSSLPPTLFTPQICKNKYRNLKRRFTNHHNTTPPAAGGGSGGGRDENNELPSVAQSDDDENENENDGVVGGDSGGDSIPWLEELRKLRVAELKQEVHRYDLSIRSLQMKVKTMEEDREKSLNDDQNGDVKQPDLDEEVKQERSENDKIDDKDTPEEVAGKSVSGDNDENISFNESNSAESKRVGFKTGPAEVKLESERKPVGGEVSCNDSSASQEREKGGGDSGELRDSVGESKEGTKDSSDVQSSVSWLTKKRKQRGGGVDDRDGAAVLSPATVPIKREGGEVVTVKSQPSVAAAGFLDKIRSHKHGSVFERRLESQKTQKYKSTIRRHVDIETVQARLDGGYYSLCPTKFYVDLLLLFTNAIVFFPKSSTESLAAEELRQLVMKELKNSSSDPLPEPISVNQKPKPKPERSDSLVAQHKSTNSIIVGHKRSSISAKPSSLSANNVEKLPLNSKTLIKSPLSTSNEDEDSAKLKIKEKPVTGVRSMRRSSKGRPNISKLPEPTPNTSSNNKSSSSQQQQPGSKDKRDKAEAAKGDKKKSEATTAGTKKSGAADFLKRIKKNSPAKGTLVEALKSSRDISSNKGGKKDPPKKKQDEKKDEPVRRSGGGGGGRKQAKEVSSPSKRNGGRPTKKGKDPVVTGGKRGREGGEGEGSSKRPKKRSR</sequence>
<organism evidence="6 7">
    <name type="scientific">Cinchona calisaya</name>
    <dbReference type="NCBI Taxonomy" id="153742"/>
    <lineage>
        <taxon>Eukaryota</taxon>
        <taxon>Viridiplantae</taxon>
        <taxon>Streptophyta</taxon>
        <taxon>Embryophyta</taxon>
        <taxon>Tracheophyta</taxon>
        <taxon>Spermatophyta</taxon>
        <taxon>Magnoliopsida</taxon>
        <taxon>eudicotyledons</taxon>
        <taxon>Gunneridae</taxon>
        <taxon>Pentapetalae</taxon>
        <taxon>asterids</taxon>
        <taxon>lamiids</taxon>
        <taxon>Gentianales</taxon>
        <taxon>Rubiaceae</taxon>
        <taxon>Cinchonoideae</taxon>
        <taxon>Cinchoneae</taxon>
        <taxon>Cinchona</taxon>
    </lineage>
</organism>
<feature type="compositionally biased region" description="Basic and acidic residues" evidence="3">
    <location>
        <begin position="249"/>
        <end position="258"/>
    </location>
</feature>
<feature type="compositionally biased region" description="Basic and acidic residues" evidence="3">
    <location>
        <begin position="700"/>
        <end position="711"/>
    </location>
</feature>
<evidence type="ECO:0000313" key="7">
    <source>
        <dbReference type="Proteomes" id="UP001630127"/>
    </source>
</evidence>
<dbReference type="AlphaFoldDB" id="A0ABD2ZAU8"/>
<dbReference type="SMART" id="SM00297">
    <property type="entry name" value="BROMO"/>
    <property type="match status" value="1"/>
</dbReference>
<comment type="caution">
    <text evidence="6">The sequence shown here is derived from an EMBL/GenBank/DDBJ whole genome shotgun (WGS) entry which is preliminary data.</text>
</comment>
<dbReference type="PANTHER" id="PTHR37888">
    <property type="entry name" value="DNA-BINDING BROMODOMAIN-CONTAINING PROTEIN"/>
    <property type="match status" value="1"/>
</dbReference>
<feature type="compositionally biased region" description="Basic and acidic residues" evidence="3">
    <location>
        <begin position="642"/>
        <end position="660"/>
    </location>
</feature>